<proteinExistence type="predicted"/>
<accession>A0A284RXQ1</accession>
<dbReference type="AlphaFoldDB" id="A0A284RXQ1"/>
<dbReference type="EMBL" id="FUEG01000020">
    <property type="protein sequence ID" value="SJL13531.1"/>
    <property type="molecule type" value="Genomic_DNA"/>
</dbReference>
<reference evidence="3" key="1">
    <citation type="journal article" date="2017" name="Nat. Ecol. Evol.">
        <title>Genome expansion and lineage-specific genetic innovations in the forest pathogenic fungi Armillaria.</title>
        <authorList>
            <person name="Sipos G."/>
            <person name="Prasanna A.N."/>
            <person name="Walter M.C."/>
            <person name="O'Connor E."/>
            <person name="Balint B."/>
            <person name="Krizsan K."/>
            <person name="Kiss B."/>
            <person name="Hess J."/>
            <person name="Varga T."/>
            <person name="Slot J."/>
            <person name="Riley R."/>
            <person name="Boka B."/>
            <person name="Rigling D."/>
            <person name="Barry K."/>
            <person name="Lee J."/>
            <person name="Mihaltcheva S."/>
            <person name="LaButti K."/>
            <person name="Lipzen A."/>
            <person name="Waldron R."/>
            <person name="Moloney N.M."/>
            <person name="Sperisen C."/>
            <person name="Kredics L."/>
            <person name="Vagvoelgyi C."/>
            <person name="Patrignani A."/>
            <person name="Fitzpatrick D."/>
            <person name="Nagy I."/>
            <person name="Doyle S."/>
            <person name="Anderson J.B."/>
            <person name="Grigoriev I.V."/>
            <person name="Gueldener U."/>
            <person name="Muensterkoetter M."/>
            <person name="Nagy L.G."/>
        </authorList>
    </citation>
    <scope>NUCLEOTIDE SEQUENCE [LARGE SCALE GENOMIC DNA]</scope>
    <source>
        <strain evidence="3">C18/9</strain>
    </source>
</reference>
<dbReference type="Proteomes" id="UP000219338">
    <property type="component" value="Unassembled WGS sequence"/>
</dbReference>
<feature type="region of interest" description="Disordered" evidence="1">
    <location>
        <begin position="1"/>
        <end position="32"/>
    </location>
</feature>
<evidence type="ECO:0000313" key="3">
    <source>
        <dbReference type="Proteomes" id="UP000219338"/>
    </source>
</evidence>
<sequence>MPQEQPFPIGRPRKGSERGTLLSPGAAGGVSQPCSLTSIQPVVASGNDALVKKDPHPQCIHLPLGRGNLRSQTPPGNADEEHLLKAAGDAKAMATKKIAAGQEAASAQAVNRGHSVTLIEVPDKDDNMVYQICSPKNESRQ</sequence>
<keyword evidence="3" id="KW-1185">Reference proteome</keyword>
<name>A0A284RXQ1_ARMOS</name>
<evidence type="ECO:0000256" key="1">
    <source>
        <dbReference type="SAM" id="MobiDB-lite"/>
    </source>
</evidence>
<evidence type="ECO:0000313" key="2">
    <source>
        <dbReference type="EMBL" id="SJL13531.1"/>
    </source>
</evidence>
<protein>
    <submittedName>
        <fullName evidence="2">Uncharacterized protein</fullName>
    </submittedName>
</protein>
<organism evidence="2 3">
    <name type="scientific">Armillaria ostoyae</name>
    <name type="common">Armillaria root rot fungus</name>
    <dbReference type="NCBI Taxonomy" id="47428"/>
    <lineage>
        <taxon>Eukaryota</taxon>
        <taxon>Fungi</taxon>
        <taxon>Dikarya</taxon>
        <taxon>Basidiomycota</taxon>
        <taxon>Agaricomycotina</taxon>
        <taxon>Agaricomycetes</taxon>
        <taxon>Agaricomycetidae</taxon>
        <taxon>Agaricales</taxon>
        <taxon>Marasmiineae</taxon>
        <taxon>Physalacriaceae</taxon>
        <taxon>Armillaria</taxon>
    </lineage>
</organism>
<gene>
    <name evidence="2" type="ORF">ARMOST_16975</name>
</gene>